<dbReference type="InterPro" id="IPR041698">
    <property type="entry name" value="Methyltransf_25"/>
</dbReference>
<proteinExistence type="predicted"/>
<evidence type="ECO:0000259" key="3">
    <source>
        <dbReference type="Pfam" id="PF13649"/>
    </source>
</evidence>
<dbReference type="HOGENOM" id="CLU_060397_0_1_10"/>
<sequence length="211" mass="24522">MNDPYQQTFQTWNKVASLYQENFMDLDLYNDTYDRFCKLIEKEGAKVFEIGCGPGNVTKYLLAKRPDLYVEGIDIAPNMIELAKKNNPTANFQVMDCREIDRLTDMFDAIMCGFCMPYLSKEDCAKLIKDCSNLLNPGGVLYFSVIEDEYSKSGCETNSLGDKMYIYYHEVPYLQDYLKENSFDQIEIERKEYVKAGELHSIHMIFIAKKK</sequence>
<name>H8KPI1_SOLCM</name>
<accession>H8KPI1</accession>
<organism evidence="4 5">
    <name type="scientific">Solitalea canadensis (strain ATCC 29591 / DSM 3403 / JCM 21819 / LMG 8368 / NBRC 15130 / NCIMB 12057 / USAM 9D)</name>
    <name type="common">Flexibacter canadensis</name>
    <dbReference type="NCBI Taxonomy" id="929556"/>
    <lineage>
        <taxon>Bacteria</taxon>
        <taxon>Pseudomonadati</taxon>
        <taxon>Bacteroidota</taxon>
        <taxon>Sphingobacteriia</taxon>
        <taxon>Sphingobacteriales</taxon>
        <taxon>Sphingobacteriaceae</taxon>
        <taxon>Solitalea</taxon>
    </lineage>
</organism>
<dbReference type="AlphaFoldDB" id="H8KPI1"/>
<dbReference type="GO" id="GO:0008168">
    <property type="term" value="F:methyltransferase activity"/>
    <property type="evidence" value="ECO:0007669"/>
    <property type="project" value="UniProtKB-KW"/>
</dbReference>
<evidence type="ECO:0000256" key="1">
    <source>
        <dbReference type="ARBA" id="ARBA00022603"/>
    </source>
</evidence>
<gene>
    <name evidence="4" type="ordered locus">Solca_0760</name>
</gene>
<keyword evidence="1 4" id="KW-0489">Methyltransferase</keyword>
<keyword evidence="5" id="KW-1185">Reference proteome</keyword>
<evidence type="ECO:0000313" key="5">
    <source>
        <dbReference type="Proteomes" id="UP000007590"/>
    </source>
</evidence>
<dbReference type="STRING" id="929556.Solca_0760"/>
<dbReference type="Gene3D" id="3.40.50.150">
    <property type="entry name" value="Vaccinia Virus protein VP39"/>
    <property type="match status" value="1"/>
</dbReference>
<dbReference type="PANTHER" id="PTHR43861:SF1">
    <property type="entry name" value="TRANS-ACONITATE 2-METHYLTRANSFERASE"/>
    <property type="match status" value="1"/>
</dbReference>
<evidence type="ECO:0000313" key="4">
    <source>
        <dbReference type="EMBL" id="AFD05879.1"/>
    </source>
</evidence>
<dbReference type="RefSeq" id="WP_014679107.1">
    <property type="nucleotide sequence ID" value="NC_017770.1"/>
</dbReference>
<dbReference type="CDD" id="cd02440">
    <property type="entry name" value="AdoMet_MTases"/>
    <property type="match status" value="1"/>
</dbReference>
<dbReference type="Pfam" id="PF13649">
    <property type="entry name" value="Methyltransf_25"/>
    <property type="match status" value="1"/>
</dbReference>
<dbReference type="EMBL" id="CP003349">
    <property type="protein sequence ID" value="AFD05879.1"/>
    <property type="molecule type" value="Genomic_DNA"/>
</dbReference>
<dbReference type="InterPro" id="IPR029063">
    <property type="entry name" value="SAM-dependent_MTases_sf"/>
</dbReference>
<dbReference type="PANTHER" id="PTHR43861">
    <property type="entry name" value="TRANS-ACONITATE 2-METHYLTRANSFERASE-RELATED"/>
    <property type="match status" value="1"/>
</dbReference>
<dbReference type="Proteomes" id="UP000007590">
    <property type="component" value="Chromosome"/>
</dbReference>
<reference evidence="4" key="1">
    <citation type="submission" date="2012-02" db="EMBL/GenBank/DDBJ databases">
        <title>The complete genome of Solitalea canadensis DSM 3403.</title>
        <authorList>
            <consortium name="US DOE Joint Genome Institute (JGI-PGF)"/>
            <person name="Lucas S."/>
            <person name="Copeland A."/>
            <person name="Lapidus A."/>
            <person name="Glavina del Rio T."/>
            <person name="Dalin E."/>
            <person name="Tice H."/>
            <person name="Bruce D."/>
            <person name="Goodwin L."/>
            <person name="Pitluck S."/>
            <person name="Peters L."/>
            <person name="Ovchinnikova G."/>
            <person name="Lu M."/>
            <person name="Kyrpides N."/>
            <person name="Mavromatis K."/>
            <person name="Ivanova N."/>
            <person name="Brettin T."/>
            <person name="Detter J.C."/>
            <person name="Han C."/>
            <person name="Larimer F."/>
            <person name="Land M."/>
            <person name="Hauser L."/>
            <person name="Markowitz V."/>
            <person name="Cheng J.-F."/>
            <person name="Hugenholtz P."/>
            <person name="Woyke T."/>
            <person name="Wu D."/>
            <person name="Spring S."/>
            <person name="Schroeder M."/>
            <person name="Kopitz M."/>
            <person name="Brambilla E."/>
            <person name="Klenk H.-P."/>
            <person name="Eisen J.A."/>
        </authorList>
    </citation>
    <scope>NUCLEOTIDE SEQUENCE</scope>
    <source>
        <strain evidence="4">DSM 3403</strain>
    </source>
</reference>
<protein>
    <submittedName>
        <fullName evidence="4">Methyltransferase family protein</fullName>
    </submittedName>
</protein>
<dbReference type="SUPFAM" id="SSF53335">
    <property type="entry name" value="S-adenosyl-L-methionine-dependent methyltransferases"/>
    <property type="match status" value="1"/>
</dbReference>
<dbReference type="GO" id="GO:0032259">
    <property type="term" value="P:methylation"/>
    <property type="evidence" value="ECO:0007669"/>
    <property type="project" value="UniProtKB-KW"/>
</dbReference>
<feature type="domain" description="Methyltransferase" evidence="3">
    <location>
        <begin position="47"/>
        <end position="139"/>
    </location>
</feature>
<dbReference type="eggNOG" id="COG2226">
    <property type="taxonomic scope" value="Bacteria"/>
</dbReference>
<keyword evidence="2 4" id="KW-0808">Transferase</keyword>
<evidence type="ECO:0000256" key="2">
    <source>
        <dbReference type="ARBA" id="ARBA00022679"/>
    </source>
</evidence>
<dbReference type="OrthoDB" id="9789123at2"/>
<dbReference type="KEGG" id="scn:Solca_0760"/>